<dbReference type="KEGG" id="dqu:106741720"/>
<dbReference type="PANTHER" id="PTHR19446">
    <property type="entry name" value="REVERSE TRANSCRIPTASES"/>
    <property type="match status" value="1"/>
</dbReference>
<evidence type="ECO:0000259" key="2">
    <source>
        <dbReference type="Pfam" id="PF00078"/>
    </source>
</evidence>
<evidence type="ECO:0000256" key="1">
    <source>
        <dbReference type="SAM" id="MobiDB-lite"/>
    </source>
</evidence>
<proteinExistence type="predicted"/>
<dbReference type="AlphaFoldDB" id="A0A6P3WTM8"/>
<name>A0A6P3WTM8_DINQU</name>
<dbReference type="SUPFAM" id="SSF56219">
    <property type="entry name" value="DNase I-like"/>
    <property type="match status" value="1"/>
</dbReference>
<reference evidence="4" key="1">
    <citation type="submission" date="2025-08" db="UniProtKB">
        <authorList>
            <consortium name="RefSeq"/>
        </authorList>
    </citation>
    <scope>IDENTIFICATION</scope>
</reference>
<dbReference type="GeneID" id="106741720"/>
<dbReference type="RefSeq" id="XP_014469483.1">
    <property type="nucleotide sequence ID" value="XM_014613997.1"/>
</dbReference>
<evidence type="ECO:0000313" key="4">
    <source>
        <dbReference type="RefSeq" id="XP_014469483.1"/>
    </source>
</evidence>
<gene>
    <name evidence="4" type="primary">LOC106741720</name>
</gene>
<sequence>MWLDILLLQELHFRRQGSGYVFVGLGTGKNVVAMYAQRPWAAVVACNLEFQIMFVLQLSTTHCACTEVRAPGFSFYVASCYFHYSDETEKHLKHLKMVLRSLREQMVLRVPKVGSEEQRTKKIRFNTNRADWEKFAESLVDLSGSRLEVLGLTSVEDVVKFADALAGSLMNVCGKAIPKKRQFRKSNLLLKKNLTIKKKIDYRDIRTYQQKSVELIRSIKLRVYRSSLREYTRELRKAKLECWQKFVTDQGKSKTWGFVYKPKANKVWVDKVLSTLSGGNSSTVTTEETAARLLDVHVPDDGENEDTLQQREIRDSKSQQLSDLWKQQGASAGSHRGLEGSLRIFLNGENTDVEDPKSYSPISLLSVMGKLFEKLLLKRLNQTSLSPGKISDQQFGFTPGRLTDDAVVELRRMVSASEQRYVIALLFDISGAFDNVWWPLILSGF</sequence>
<feature type="domain" description="Reverse transcriptase" evidence="2">
    <location>
        <begin position="356"/>
        <end position="440"/>
    </location>
</feature>
<dbReference type="InterPro" id="IPR036691">
    <property type="entry name" value="Endo/exonu/phosph_ase_sf"/>
</dbReference>
<dbReference type="InterPro" id="IPR000477">
    <property type="entry name" value="RT_dom"/>
</dbReference>
<protein>
    <submittedName>
        <fullName evidence="4">Uncharacterized protein LOC106741720</fullName>
    </submittedName>
</protein>
<accession>A0A6P3WTM8</accession>
<dbReference type="Proteomes" id="UP000515204">
    <property type="component" value="Unplaced"/>
</dbReference>
<dbReference type="Pfam" id="PF00078">
    <property type="entry name" value="RVT_1"/>
    <property type="match status" value="1"/>
</dbReference>
<keyword evidence="3" id="KW-1185">Reference proteome</keyword>
<organism evidence="3 4">
    <name type="scientific">Dinoponera quadriceps</name>
    <name type="common">South American ant</name>
    <dbReference type="NCBI Taxonomy" id="609295"/>
    <lineage>
        <taxon>Eukaryota</taxon>
        <taxon>Metazoa</taxon>
        <taxon>Ecdysozoa</taxon>
        <taxon>Arthropoda</taxon>
        <taxon>Hexapoda</taxon>
        <taxon>Insecta</taxon>
        <taxon>Pterygota</taxon>
        <taxon>Neoptera</taxon>
        <taxon>Endopterygota</taxon>
        <taxon>Hymenoptera</taxon>
        <taxon>Apocrita</taxon>
        <taxon>Aculeata</taxon>
        <taxon>Formicoidea</taxon>
        <taxon>Formicidae</taxon>
        <taxon>Ponerinae</taxon>
        <taxon>Ponerini</taxon>
        <taxon>Dinoponera</taxon>
    </lineage>
</organism>
<feature type="region of interest" description="Disordered" evidence="1">
    <location>
        <begin position="313"/>
        <end position="335"/>
    </location>
</feature>
<dbReference type="Gene3D" id="3.60.10.10">
    <property type="entry name" value="Endonuclease/exonuclease/phosphatase"/>
    <property type="match status" value="1"/>
</dbReference>
<evidence type="ECO:0000313" key="3">
    <source>
        <dbReference type="Proteomes" id="UP000515204"/>
    </source>
</evidence>
<dbReference type="OrthoDB" id="7554095at2759"/>